<sequence length="560" mass="63341">MPDKKYDAVIVGGGHHATIIACYLQRAGLKTAMFERWHEMGGGACGEELPVPGYIQNVCAHFTRFYTNPAYSDFNLRDYGLVYLFPENNEAWIYPDGSYILGKTIFPVVDPFTGRAELSQAAADYTINEIAKINKDDANTVEDIIRRFNNKWRQAFGKYRYTGPGEWGNGPDPLEALFDDPKDGLDPDIALGTVGEIATKLFKSPEMQTFYMRAIQTSNGLMPCDRPGPYWHIHALGLILSVDAAAIVTGGTHSITHALLRAFEEYGGEFFVLHEVKKVLSDNNKAYGIELVNGDRVLADIIVSDLSIELTMDVSGKENWPADLWAKGQKLKEKPPKLEDKGYERTQLLWGNVALMEAPKYPQNPELGMVPRLYFGEANPEYFLSGQYQKERWDQGIANKLYLLVAPDVQWDHTRAPAGRFAALVEEFTCPWRQFSEKDWLRMKKEIEFKFVEEWGKYAPNVNMDNFISAWIATPDDVVNRNPCMPQGGWGALDAHYECSGRLRPFPEISGYRLPLKNYYLCSSAAHSAHGIGRGSSYACYKVIAEDLGLKYRPWEERGW</sequence>
<proteinExistence type="predicted"/>
<dbReference type="PANTHER" id="PTHR10668:SF103">
    <property type="entry name" value="PYRIDINE NUCLEOTIDE-DISULFIDE OXIDOREDUCTASE DOMAIN-CONTAINING PROTEIN 2"/>
    <property type="match status" value="1"/>
</dbReference>
<dbReference type="SUPFAM" id="SSF51905">
    <property type="entry name" value="FAD/NAD(P)-binding domain"/>
    <property type="match status" value="1"/>
</dbReference>
<evidence type="ECO:0000313" key="1">
    <source>
        <dbReference type="EMBL" id="NLW35809.1"/>
    </source>
</evidence>
<dbReference type="Proteomes" id="UP000777265">
    <property type="component" value="Unassembled WGS sequence"/>
</dbReference>
<dbReference type="AlphaFoldDB" id="A0A971S1R1"/>
<reference evidence="1" key="2">
    <citation type="submission" date="2020-01" db="EMBL/GenBank/DDBJ databases">
        <authorList>
            <person name="Campanaro S."/>
        </authorList>
    </citation>
    <scope>NUCLEOTIDE SEQUENCE</scope>
    <source>
        <strain evidence="1">AS06rmzACSIP_7</strain>
    </source>
</reference>
<accession>A0A971S1R1</accession>
<dbReference type="PANTHER" id="PTHR10668">
    <property type="entry name" value="PHYTOENE DEHYDROGENASE"/>
    <property type="match status" value="1"/>
</dbReference>
<dbReference type="InterPro" id="IPR036188">
    <property type="entry name" value="FAD/NAD-bd_sf"/>
</dbReference>
<dbReference type="EMBL" id="JAAYEE010000173">
    <property type="protein sequence ID" value="NLW35809.1"/>
    <property type="molecule type" value="Genomic_DNA"/>
</dbReference>
<comment type="caution">
    <text evidence="1">The sequence shown here is derived from an EMBL/GenBank/DDBJ whole genome shotgun (WGS) entry which is preliminary data.</text>
</comment>
<dbReference type="Gene3D" id="3.50.50.60">
    <property type="entry name" value="FAD/NAD(P)-binding domain"/>
    <property type="match status" value="2"/>
</dbReference>
<protein>
    <submittedName>
        <fullName evidence="1">NAD(P)/FAD-dependent oxidoreductase</fullName>
    </submittedName>
</protein>
<dbReference type="PROSITE" id="PS51257">
    <property type="entry name" value="PROKAR_LIPOPROTEIN"/>
    <property type="match status" value="1"/>
</dbReference>
<gene>
    <name evidence="1" type="ORF">GXY80_10060</name>
</gene>
<organism evidence="1 2">
    <name type="scientific">Syntrophorhabdus aromaticivorans</name>
    <dbReference type="NCBI Taxonomy" id="328301"/>
    <lineage>
        <taxon>Bacteria</taxon>
        <taxon>Pseudomonadati</taxon>
        <taxon>Thermodesulfobacteriota</taxon>
        <taxon>Syntrophorhabdia</taxon>
        <taxon>Syntrophorhabdales</taxon>
        <taxon>Syntrophorhabdaceae</taxon>
        <taxon>Syntrophorhabdus</taxon>
    </lineage>
</organism>
<reference evidence="1" key="1">
    <citation type="journal article" date="2020" name="Biotechnol. Biofuels">
        <title>New insights from the biogas microbiome by comprehensive genome-resolved metagenomics of nearly 1600 species originating from multiple anaerobic digesters.</title>
        <authorList>
            <person name="Campanaro S."/>
            <person name="Treu L."/>
            <person name="Rodriguez-R L.M."/>
            <person name="Kovalovszki A."/>
            <person name="Ziels R.M."/>
            <person name="Maus I."/>
            <person name="Zhu X."/>
            <person name="Kougias P.G."/>
            <person name="Basile A."/>
            <person name="Luo G."/>
            <person name="Schluter A."/>
            <person name="Konstantinidis K.T."/>
            <person name="Angelidaki I."/>
        </authorList>
    </citation>
    <scope>NUCLEOTIDE SEQUENCE</scope>
    <source>
        <strain evidence="1">AS06rmzACSIP_7</strain>
    </source>
</reference>
<evidence type="ECO:0000313" key="2">
    <source>
        <dbReference type="Proteomes" id="UP000777265"/>
    </source>
</evidence>
<name>A0A971S1R1_9BACT</name>